<keyword evidence="2" id="KW-1185">Reference proteome</keyword>
<reference evidence="1 2" key="1">
    <citation type="submission" date="2023-11" db="EMBL/GenBank/DDBJ databases">
        <title>MicrobeMod: A computational toolkit for identifying prokaryotic methylation and restriction-modification with nanopore sequencing.</title>
        <authorList>
            <person name="Crits-Christoph A."/>
            <person name="Kang S.C."/>
            <person name="Lee H."/>
            <person name="Ostrov N."/>
        </authorList>
    </citation>
    <scope>NUCLEOTIDE SEQUENCE [LARGE SCALE GENOMIC DNA]</scope>
    <source>
        <strain evidence="1 2">DSMZ 700</strain>
    </source>
</reference>
<accession>A0AAW9DT32</accession>
<evidence type="ECO:0008006" key="3">
    <source>
        <dbReference type="Google" id="ProtNLM"/>
    </source>
</evidence>
<evidence type="ECO:0000313" key="2">
    <source>
        <dbReference type="Proteomes" id="UP001279553"/>
    </source>
</evidence>
<gene>
    <name evidence="1" type="ORF">SIL87_16555</name>
</gene>
<sequence length="141" mass="14092">MARRGLMGVSMLDPFRLQDVPHRASTGALVAAMVAVAVLGGCAAQHAGAVAVAPVATRTGTIVSSRTVMLQIGGAEGGVLGALGAPASAGETLAPATEFIVRETDGRVISVMQPQPTSLHPGERVAIISGVTTRLMALPSG</sequence>
<evidence type="ECO:0000313" key="1">
    <source>
        <dbReference type="EMBL" id="MDX5932369.1"/>
    </source>
</evidence>
<proteinExistence type="predicted"/>
<dbReference type="AlphaFoldDB" id="A0AAW9DT32"/>
<comment type="caution">
    <text evidence="1">The sequence shown here is derived from an EMBL/GenBank/DDBJ whole genome shotgun (WGS) entry which is preliminary data.</text>
</comment>
<name>A0AAW9DT32_ACIAO</name>
<dbReference type="Proteomes" id="UP001279553">
    <property type="component" value="Unassembled WGS sequence"/>
</dbReference>
<dbReference type="RefSeq" id="WP_319615214.1">
    <property type="nucleotide sequence ID" value="NZ_JAWXYB010000018.1"/>
</dbReference>
<organism evidence="1 2">
    <name type="scientific">Acidiphilium acidophilum</name>
    <name type="common">Thiobacillus acidophilus</name>
    <dbReference type="NCBI Taxonomy" id="76588"/>
    <lineage>
        <taxon>Bacteria</taxon>
        <taxon>Pseudomonadati</taxon>
        <taxon>Pseudomonadota</taxon>
        <taxon>Alphaproteobacteria</taxon>
        <taxon>Acetobacterales</taxon>
        <taxon>Acidocellaceae</taxon>
        <taxon>Acidiphilium</taxon>
    </lineage>
</organism>
<dbReference type="EMBL" id="JAWXYB010000018">
    <property type="protein sequence ID" value="MDX5932369.1"/>
    <property type="molecule type" value="Genomic_DNA"/>
</dbReference>
<protein>
    <recommendedName>
        <fullName evidence="3">DUF5666 domain-containing protein</fullName>
    </recommendedName>
</protein>